<dbReference type="InterPro" id="IPR004038">
    <property type="entry name" value="Ribosomal_eL8/eL30/eS12/Gad45"/>
</dbReference>
<dbReference type="SUPFAM" id="SSF55315">
    <property type="entry name" value="L30e-like"/>
    <property type="match status" value="1"/>
</dbReference>
<comment type="caution">
    <text evidence="7">The sequence shown here is derived from an EMBL/GenBank/DDBJ whole genome shotgun (WGS) entry which is preliminary data.</text>
</comment>
<dbReference type="GO" id="GO:0022625">
    <property type="term" value="C:cytosolic large ribosomal subunit"/>
    <property type="evidence" value="ECO:0007669"/>
    <property type="project" value="UniProtKB-UniRule"/>
</dbReference>
<dbReference type="InterPro" id="IPR001921">
    <property type="entry name" value="Ribosomal_eL8_euk"/>
</dbReference>
<dbReference type="InterPro" id="IPR029064">
    <property type="entry name" value="Ribosomal_eL30-like_sf"/>
</dbReference>
<evidence type="ECO:0000256" key="4">
    <source>
        <dbReference type="RuleBase" id="RU367042"/>
    </source>
</evidence>
<organism evidence="7 8">
    <name type="scientific">Elliptochloris bilobata</name>
    <dbReference type="NCBI Taxonomy" id="381761"/>
    <lineage>
        <taxon>Eukaryota</taxon>
        <taxon>Viridiplantae</taxon>
        <taxon>Chlorophyta</taxon>
        <taxon>core chlorophytes</taxon>
        <taxon>Trebouxiophyceae</taxon>
        <taxon>Trebouxiophyceae incertae sedis</taxon>
        <taxon>Elliptochloris clade</taxon>
        <taxon>Elliptochloris</taxon>
    </lineage>
</organism>
<comment type="similarity">
    <text evidence="1 4">Belongs to the eukaryotic ribosomal protein eL8 family.</text>
</comment>
<keyword evidence="3 4" id="KW-0687">Ribonucleoprotein</keyword>
<evidence type="ECO:0000259" key="6">
    <source>
        <dbReference type="Pfam" id="PF01248"/>
    </source>
</evidence>
<keyword evidence="2 4" id="KW-0689">Ribosomal protein</keyword>
<dbReference type="PRINTS" id="PR00882">
    <property type="entry name" value="RIBOSOMALL7A"/>
</dbReference>
<dbReference type="PROSITE" id="PS01082">
    <property type="entry name" value="RIBOSOMAL_L7AE"/>
    <property type="match status" value="1"/>
</dbReference>
<dbReference type="PANTHER" id="PTHR23105">
    <property type="entry name" value="RIBOSOMAL PROTEIN L7AE FAMILY MEMBER"/>
    <property type="match status" value="1"/>
</dbReference>
<dbReference type="InterPro" id="IPR004037">
    <property type="entry name" value="Ribosomal_eL8-like_CS"/>
</dbReference>
<accession>A0AAW1QZT7</accession>
<dbReference type="InterPro" id="IPR050257">
    <property type="entry name" value="eL8/uL1-like"/>
</dbReference>
<dbReference type="GO" id="GO:0042254">
    <property type="term" value="P:ribosome biogenesis"/>
    <property type="evidence" value="ECO:0007669"/>
    <property type="project" value="InterPro"/>
</dbReference>
<dbReference type="AlphaFoldDB" id="A0AAW1QZT7"/>
<sequence>MAPKKRVAAAPSAVRKQAAPAKPVNPLFEKRPKTFGVGGAPPPKHDLHRYVKWPKYVRLQRQRRVLNQRLKVPPALNRFTKAVDKNMANTLCKLLMKYRPEDKAEKKARLLKEAEARAGGGEADKKKPLVVKFGLNHVTHLVETGKAALVVIAHDVDPIELVVWLPALCRKMNVPYVILKSKARLGKVVHKKTAAALALVSVKAEDKRELEKVVESANHMFKDAARMPWGGGIMGPKSQAKARLRDKELAREAAQRMAV</sequence>
<dbReference type="Pfam" id="PF01248">
    <property type="entry name" value="Ribosomal_L7Ae"/>
    <property type="match status" value="1"/>
</dbReference>
<evidence type="ECO:0000313" key="8">
    <source>
        <dbReference type="Proteomes" id="UP001445335"/>
    </source>
</evidence>
<evidence type="ECO:0000256" key="3">
    <source>
        <dbReference type="ARBA" id="ARBA00023274"/>
    </source>
</evidence>
<keyword evidence="8" id="KW-1185">Reference proteome</keyword>
<dbReference type="Gene3D" id="3.30.1330.30">
    <property type="match status" value="1"/>
</dbReference>
<evidence type="ECO:0000256" key="2">
    <source>
        <dbReference type="ARBA" id="ARBA00022980"/>
    </source>
</evidence>
<comment type="function">
    <text evidence="4">Component of the ribosome.</text>
</comment>
<feature type="region of interest" description="Disordered" evidence="5">
    <location>
        <begin position="1"/>
        <end position="43"/>
    </location>
</feature>
<dbReference type="GO" id="GO:0003723">
    <property type="term" value="F:RNA binding"/>
    <property type="evidence" value="ECO:0007669"/>
    <property type="project" value="UniProtKB-UniRule"/>
</dbReference>
<dbReference type="Proteomes" id="UP001445335">
    <property type="component" value="Unassembled WGS sequence"/>
</dbReference>
<dbReference type="PRINTS" id="PR00881">
    <property type="entry name" value="L7ARS6FAMILY"/>
</dbReference>
<gene>
    <name evidence="7" type="ORF">WJX81_007270</name>
</gene>
<protein>
    <recommendedName>
        <fullName evidence="4">60S ribosomal protein L7a</fullName>
    </recommendedName>
</protein>
<evidence type="ECO:0000256" key="5">
    <source>
        <dbReference type="SAM" id="MobiDB-lite"/>
    </source>
</evidence>
<reference evidence="7 8" key="1">
    <citation type="journal article" date="2024" name="Nat. Commun.">
        <title>Phylogenomics reveals the evolutionary origins of lichenization in chlorophyte algae.</title>
        <authorList>
            <person name="Puginier C."/>
            <person name="Libourel C."/>
            <person name="Otte J."/>
            <person name="Skaloud P."/>
            <person name="Haon M."/>
            <person name="Grisel S."/>
            <person name="Petersen M."/>
            <person name="Berrin J.G."/>
            <person name="Delaux P.M."/>
            <person name="Dal Grande F."/>
            <person name="Keller J."/>
        </authorList>
    </citation>
    <scope>NUCLEOTIDE SEQUENCE [LARGE SCALE GENOMIC DNA]</scope>
    <source>
        <strain evidence="7 8">SAG 245.80</strain>
    </source>
</reference>
<dbReference type="EMBL" id="JALJOU010000063">
    <property type="protein sequence ID" value="KAK9826763.1"/>
    <property type="molecule type" value="Genomic_DNA"/>
</dbReference>
<dbReference type="InterPro" id="IPR018492">
    <property type="entry name" value="Ribosomal_eL8/Nhp2"/>
</dbReference>
<proteinExistence type="inferred from homology"/>
<evidence type="ECO:0000256" key="1">
    <source>
        <dbReference type="ARBA" id="ARBA00007337"/>
    </source>
</evidence>
<dbReference type="FunFam" id="3.30.1330.30:FF:000003">
    <property type="entry name" value="60S ribosomal protein L7a"/>
    <property type="match status" value="1"/>
</dbReference>
<name>A0AAW1QZT7_9CHLO</name>
<feature type="domain" description="Ribosomal protein eL8/eL30/eS12/Gadd45" evidence="6">
    <location>
        <begin position="126"/>
        <end position="210"/>
    </location>
</feature>
<evidence type="ECO:0000313" key="7">
    <source>
        <dbReference type="EMBL" id="KAK9826763.1"/>
    </source>
</evidence>